<dbReference type="Gene3D" id="1.25.40.10">
    <property type="entry name" value="Tetratricopeptide repeat domain"/>
    <property type="match status" value="2"/>
</dbReference>
<dbReference type="InterPro" id="IPR019734">
    <property type="entry name" value="TPR_rpt"/>
</dbReference>
<evidence type="ECO:0000256" key="1">
    <source>
        <dbReference type="ARBA" id="ARBA00004496"/>
    </source>
</evidence>
<dbReference type="PANTHER" id="PTHR46630">
    <property type="entry name" value="TETRATRICOPEPTIDE REPEAT PROTEIN 29"/>
    <property type="match status" value="1"/>
</dbReference>
<feature type="region of interest" description="Disordered" evidence="6">
    <location>
        <begin position="1"/>
        <end position="78"/>
    </location>
</feature>
<keyword evidence="3" id="KW-0677">Repeat</keyword>
<evidence type="ECO:0000256" key="5">
    <source>
        <dbReference type="ARBA" id="ARBA00040665"/>
    </source>
</evidence>
<sequence>MAPALPAIEGGRGKDGNSKPPLSTSKSGGGRPAEIATKGNSFSSSKKASPRPGSGGKVQLAPLASPRASPDAGHPDHLDKSADKYLQCVDMLVNGYVQSFVDFFYLTHKSESGGEGPPYSIEDEEGDSEGPLSDLKSVKSNLCRAEAAKRRGDSREVYTAYRSLGRQFEDGEDVKTAIYFYEKCLEVAKLTEDAELEAEANNDLGLAYEKIGNISTAITFHEQHLKISNGEEEEVAASSSPDKAAARAHLVEAYRTFANECEERGDLTQAVDFHTKCLEAAKMAMDVHAEALAHHRLGLALKKLGQITDAIDNQRKYLDMCASNNDGEGQGNACAAIAEALEESGDVQGAIKYLEQFLDVSQNSGHLAQQGNACRRLGAIYNKLGNFNTSVHYFEKNFEIARSIGDRVLIDNARADLGVARGNAKMGNFMELLSKNDIPTLLRWKNRRIAFASEDAS</sequence>
<reference evidence="7" key="1">
    <citation type="submission" date="2021-01" db="EMBL/GenBank/DDBJ databases">
        <authorList>
            <person name="Corre E."/>
            <person name="Pelletier E."/>
            <person name="Niang G."/>
            <person name="Scheremetjew M."/>
            <person name="Finn R."/>
            <person name="Kale V."/>
            <person name="Holt S."/>
            <person name="Cochrane G."/>
            <person name="Meng A."/>
            <person name="Brown T."/>
            <person name="Cohen L."/>
        </authorList>
    </citation>
    <scope>NUCLEOTIDE SEQUENCE</scope>
    <source>
        <strain evidence="7">NIES-2562</strain>
    </source>
</reference>
<dbReference type="EMBL" id="HBIB01048799">
    <property type="protein sequence ID" value="CAE0269794.1"/>
    <property type="molecule type" value="Transcribed_RNA"/>
</dbReference>
<accession>A0A7S3GL51</accession>
<evidence type="ECO:0000256" key="2">
    <source>
        <dbReference type="ARBA" id="ARBA00022490"/>
    </source>
</evidence>
<gene>
    <name evidence="7" type="ORF">PBIL07802_LOCUS32147</name>
</gene>
<dbReference type="GO" id="GO:0003341">
    <property type="term" value="P:cilium movement"/>
    <property type="evidence" value="ECO:0007669"/>
    <property type="project" value="TreeGrafter"/>
</dbReference>
<name>A0A7S3GL51_9EUKA</name>
<feature type="compositionally biased region" description="Polar residues" evidence="6">
    <location>
        <begin position="38"/>
        <end position="47"/>
    </location>
</feature>
<keyword evidence="2" id="KW-0963">Cytoplasm</keyword>
<dbReference type="PANTHER" id="PTHR46630:SF1">
    <property type="entry name" value="TETRATRICOPEPTIDE REPEAT PROTEIN 29"/>
    <property type="match status" value="1"/>
</dbReference>
<feature type="region of interest" description="Disordered" evidence="6">
    <location>
        <begin position="111"/>
        <end position="135"/>
    </location>
</feature>
<evidence type="ECO:0000256" key="6">
    <source>
        <dbReference type="SAM" id="MobiDB-lite"/>
    </source>
</evidence>
<evidence type="ECO:0000313" key="7">
    <source>
        <dbReference type="EMBL" id="CAE0269794.1"/>
    </source>
</evidence>
<dbReference type="Pfam" id="PF13176">
    <property type="entry name" value="TPR_7"/>
    <property type="match status" value="1"/>
</dbReference>
<dbReference type="AlphaFoldDB" id="A0A7S3GL51"/>
<dbReference type="InterPro" id="IPR011990">
    <property type="entry name" value="TPR-like_helical_dom_sf"/>
</dbReference>
<protein>
    <recommendedName>
        <fullName evidence="5">Tetratricopeptide repeat protein 29</fullName>
    </recommendedName>
</protein>
<comment type="subcellular location">
    <subcellularLocation>
        <location evidence="1">Cytoplasm</location>
    </subcellularLocation>
</comment>
<dbReference type="Pfam" id="PF13424">
    <property type="entry name" value="TPR_12"/>
    <property type="match status" value="1"/>
</dbReference>
<dbReference type="SMART" id="SM00028">
    <property type="entry name" value="TPR"/>
    <property type="match status" value="6"/>
</dbReference>
<evidence type="ECO:0000256" key="4">
    <source>
        <dbReference type="ARBA" id="ARBA00022803"/>
    </source>
</evidence>
<dbReference type="GO" id="GO:0005737">
    <property type="term" value="C:cytoplasm"/>
    <property type="evidence" value="ECO:0007669"/>
    <property type="project" value="UniProtKB-SubCell"/>
</dbReference>
<dbReference type="Pfam" id="PF13181">
    <property type="entry name" value="TPR_8"/>
    <property type="match status" value="1"/>
</dbReference>
<organism evidence="7">
    <name type="scientific">Palpitomonas bilix</name>
    <dbReference type="NCBI Taxonomy" id="652834"/>
    <lineage>
        <taxon>Eukaryota</taxon>
        <taxon>Eukaryota incertae sedis</taxon>
    </lineage>
</organism>
<keyword evidence="4" id="KW-0802">TPR repeat</keyword>
<dbReference type="InterPro" id="IPR051476">
    <property type="entry name" value="Bac_ResReg_Asp_Phosphatase"/>
</dbReference>
<dbReference type="GO" id="GO:0005929">
    <property type="term" value="C:cilium"/>
    <property type="evidence" value="ECO:0007669"/>
    <property type="project" value="TreeGrafter"/>
</dbReference>
<dbReference type="SUPFAM" id="SSF48452">
    <property type="entry name" value="TPR-like"/>
    <property type="match status" value="2"/>
</dbReference>
<evidence type="ECO:0000256" key="3">
    <source>
        <dbReference type="ARBA" id="ARBA00022737"/>
    </source>
</evidence>
<proteinExistence type="predicted"/>